<keyword evidence="2" id="KW-0677">Repeat</keyword>
<dbReference type="PROSITE" id="PS50294">
    <property type="entry name" value="WD_REPEATS_REGION"/>
    <property type="match status" value="16"/>
</dbReference>
<gene>
    <name evidence="6" type="ORF">Vretifemale_17343</name>
</gene>
<sequence>MGCGVSRKLEAIPEERLLLPASQANGEHTLAVAEKKSPSGKEETLASGDAVPGGSSGTPIKRSGARPGALVLAGGGRTLEDHFTEDQLRQWNVAKLLRRLAAAAADDPHASVPSSPAAGSGARAASHLVRRSNPSDIVGTGASSSQPGDDDLSANARKEVSESAVSLEFLLEFAREIPDDWRTGQVVQELIKAFTAERQSRFTDMVPGRHVKRPDYFISHKWDSPFHYLVRSVRDYLSGAVPGEVYVWLDIFAVNQHPGKEQDDDLAQLSNAITNSSGGTLVVLDSQAGPLGRVWCLFEIWITVREKGMGSLHLLTYGFTNNDIRDCFQAIDIKTAKATNEDDRQRILKYIERSYESLDEFNEILKLLFLLDPLDYSSDMKEMLRSITYGHASTAPMVARVPTRMRISEGDRKGGNSSSKMDPLKSSAAVQAAMAAAAAQVAAARDAWRVPMIVERIRSMDPTSFQKEGRAGVGRTVAGPSLMIVYGVVGSGKSTFSACLSRISQERREREMRRLAGISPSDDPLSAIELPEVQIDALHFCKQSDRRRTDPMRMLKSLAYQLATNVPEMRPMYTSMPSDSVSKISRLDEAFLELLQRPIQDYLEGSQLPSGARPDLNKTRDSRGRAKQLVLLIDGVDEADGRAGSLDNNVLRLLREHFPKMHPAVHIIVSCRSTYKGDDPLAGLKGRYDKARTTVYDAASELRQNEHVRKLLEMNLHPPNCRLDPSQCSMHEPDTLKAAVNMVNDKSYDSMVYIKVVLEHMAAVVKEQVLRQREEKEVLDTIKAVSDLNAMIMTASMGQQPQQRRLSGQQISRMLQTYGSGLSGNGSLVHTPMDVEATAAALGANIKALVASRMSEIASGDLAALSKLEQEVQELVRGRFQSPNVTTPPEFVQTAADAWRNNVASRRYLNRNLAALSRRPGNHSHSDTGAARLADEEDNFRWNWQDIKNLPNGLNAAYRQIFIGSFQKLAPQSHAQVMKLLQVLIAAREPLTRNQLQKLQLVSSARDLRNLPGWGVLFFEREYMVFHMHKSLFEFLSNKKEAGPFYVDAQRGHKLIAIQLFKEIMMAPAAPAVSSAASVLSGVTAEGMDPLAASAVSQYTLRYAVTHLALADMLEELSQLLLNFDFWETIFEKGLGLEVLSDLIHIRGWELPKDTIVVADVVAASSTVVSHVIRWLQRDGLMLKQYPNAVLQLATDTPVNSLVSKAALNYHRRPHAFLINKDAGWPSNLMTLENSDYRVNSLAFLLRDSNSGSSLRLVTGADDGVVRVWDMRSGDLLFAMQPPTQAYQGTLPAVKCIAVASMPDGSTQIASAGKDLAVRLWNLKSGQQFAELGKTNSMITDTVRALAMSPDGRMILSAGDDLALRVWTPGKPAEGSPCSENGDGLMEASDQDPAKLWAAATAVSLQDKPHKKVIRCIAFSADGQLFATCSDDDASTNAVALCLWETQGFRVRAILRGHLGSVKCVAFSLRPVMLGDGKSARGLGGQHLLASGSVDRTIRLWDTRPSSKSADGSGASTTADEHWMLPNQTLQGHAATVRAVAFSPDGIKMASAGEDRTVRLWGVASRQQLAVFHGHNAAVVGISFDPDGMVLASCSETEIRLWDTNNYPQVTVMNGHRSGINAISFTTDGQYLASGSDDGGLVVWKEGNDNKWTQVKAIPRDDTGKVGHSGSIIALAFNPADEDGGGMRGDGGIHLLATASADKTIRLWMVHEARKLTEDQAKAISTVSNILRRKGKLHVAESQEIGREMYLPEGGSTGVQVELISVVQGHDGSVRAIDFSGDGTLLATGGNDRTVRLWLVPSKPLSEPITPFLVLSGHTDVIRCVAFSPVASSRLMASASEDRTVRLWHVAPAGQGSSHLHCELRGHDSWVICCAFSSHGQRIATASLDKTVRIWSSINGEQQLVLHGHSSGVTSVAFSPDSMTLVSGGADNSVRQWNARTGQQLAMMQGHIGQIATVAYSPAGHTVASGAADATIRLWDATRGQQISGVEGDVGSFQTVAISPDDKFVSGSSDDNVIRLWDMNTGKQNAVLQGHTSWIVGICFGYQEFEGDGDPHLMLASCSDDCSIRVWDCETSECVRELRGHTGSVRAVAWESLKWNYIASAGNDYTVRLWNVARGSQVDLFKGHTDVIRALAFSPDGLILASSAEDTTIRLYHVGQMTGSETERPEWLPLLPGSGVVLRGHESWVLSIAFSPRKEKKDNQLMVSGSWDHTVRLWSLPTHGTKKPSCFAVLRGHLGRINSVAINIYGGQEVIASASNDSTVWLWKRVTEPRDAAGQEPEVQLQLPSQPQLELADLEAAIQTDKVDEETVAKLLEKGSVDPGLNHGWQAVAKIRGHAGHVNAVAFSVKGNRLASASDDETVRLWDLLPSNIPGQIDAQQIRDFKGIQGTITVLCMAPDGQVLASGSDDHTLRLWSTRSNQQFMVLQGHGSPVSALAFDDQAMVLASGSVCGTVLVWCKDAEGSGSRAGWSQVAKLELALQVPDAAVSALALANHVMMPSVAPSGPSRMFSEGPASGPTGLGTSFELQSPPEKLLLACGTKPRDLQDRGLYAGGRYADAQARQMGRANVRRARGRGIGVGASGADDDFFGGRMISSSLTLWDVEHIRLQTQQPAHLRSNKPFRMLKCQSAISCTVFNDTGSMLASSSFDHVVYLWRPEQQNPVARMCHPSAPDMATSLCFTQDGTMLVAACRFSERVDVYDVTKACSAKEGSVTGPVPLGDEDGSGLDGIVVAPCDLQADGTADRQVIICRSGYKNQAMHLQVLELPSAAAVAAALEAEEVAHRRASAAAAAAASAAAAGTSFSLNEALAALASKAASASCGDLLVPREVANVYTTMPIHQIACFEDLLVVTSGRSVNFYKLGSTGM</sequence>
<evidence type="ECO:0000256" key="1">
    <source>
        <dbReference type="ARBA" id="ARBA00022574"/>
    </source>
</evidence>
<dbReference type="InterPro" id="IPR011047">
    <property type="entry name" value="Quinoprotein_ADH-like_sf"/>
</dbReference>
<organism evidence="6 7">
    <name type="scientific">Volvox reticuliferus</name>
    <dbReference type="NCBI Taxonomy" id="1737510"/>
    <lineage>
        <taxon>Eukaryota</taxon>
        <taxon>Viridiplantae</taxon>
        <taxon>Chlorophyta</taxon>
        <taxon>core chlorophytes</taxon>
        <taxon>Chlorophyceae</taxon>
        <taxon>CS clade</taxon>
        <taxon>Chlamydomonadales</taxon>
        <taxon>Volvocaceae</taxon>
        <taxon>Volvox</taxon>
    </lineage>
</organism>
<dbReference type="Pfam" id="PF00400">
    <property type="entry name" value="WD40"/>
    <property type="match status" value="23"/>
</dbReference>
<protein>
    <submittedName>
        <fullName evidence="6">Uncharacterized protein</fullName>
    </submittedName>
</protein>
<reference evidence="6" key="1">
    <citation type="journal article" date="2021" name="Proc. Natl. Acad. Sci. U.S.A.">
        <title>Three genomes in the algal genus Volvox reveal the fate of a haploid sex-determining region after a transition to homothallism.</title>
        <authorList>
            <person name="Yamamoto K."/>
            <person name="Hamaji T."/>
            <person name="Kawai-Toyooka H."/>
            <person name="Matsuzaki R."/>
            <person name="Takahashi F."/>
            <person name="Nishimura Y."/>
            <person name="Kawachi M."/>
            <person name="Noguchi H."/>
            <person name="Minakuchi Y."/>
            <person name="Umen J.G."/>
            <person name="Toyoda A."/>
            <person name="Nozaki H."/>
        </authorList>
    </citation>
    <scope>NUCLEOTIDE SEQUENCE</scope>
    <source>
        <strain evidence="6">NIES-3786</strain>
    </source>
</reference>
<dbReference type="OrthoDB" id="526819at2759"/>
<dbReference type="Gene3D" id="2.130.10.10">
    <property type="entry name" value="YVTN repeat-like/Quinoprotein amine dehydrogenase"/>
    <property type="match status" value="10"/>
</dbReference>
<evidence type="ECO:0000259" key="4">
    <source>
        <dbReference type="Pfam" id="PF17908"/>
    </source>
</evidence>
<keyword evidence="1" id="KW-0853">WD repeat</keyword>
<dbReference type="InterPro" id="IPR027417">
    <property type="entry name" value="P-loop_NTPase"/>
</dbReference>
<keyword evidence="7" id="KW-1185">Reference proteome</keyword>
<dbReference type="InterPro" id="IPR020472">
    <property type="entry name" value="WD40_PAC1"/>
</dbReference>
<dbReference type="Gene3D" id="1.25.40.370">
    <property type="match status" value="1"/>
</dbReference>
<name>A0A8J4FYP5_9CHLO</name>
<dbReference type="InterPro" id="IPR019775">
    <property type="entry name" value="WD40_repeat_CS"/>
</dbReference>
<dbReference type="Pfam" id="PF17908">
    <property type="entry name" value="APAF1_C"/>
    <property type="match status" value="1"/>
</dbReference>
<dbReference type="SUPFAM" id="SSF52540">
    <property type="entry name" value="P-loop containing nucleoside triphosphate hydrolases"/>
    <property type="match status" value="1"/>
</dbReference>
<dbReference type="InterPro" id="IPR036322">
    <property type="entry name" value="WD40_repeat_dom_sf"/>
</dbReference>
<dbReference type="SMART" id="SM00320">
    <property type="entry name" value="WD40"/>
    <property type="match status" value="25"/>
</dbReference>
<dbReference type="EMBL" id="BNCP01000051">
    <property type="protein sequence ID" value="GIL89619.1"/>
    <property type="molecule type" value="Genomic_DNA"/>
</dbReference>
<dbReference type="Pfam" id="PF24883">
    <property type="entry name" value="NPHP3_N"/>
    <property type="match status" value="1"/>
</dbReference>
<feature type="region of interest" description="Disordered" evidence="3">
    <location>
        <begin position="33"/>
        <end position="69"/>
    </location>
</feature>
<evidence type="ECO:0000256" key="3">
    <source>
        <dbReference type="SAM" id="MobiDB-lite"/>
    </source>
</evidence>
<evidence type="ECO:0000256" key="2">
    <source>
        <dbReference type="ARBA" id="ARBA00022737"/>
    </source>
</evidence>
<dbReference type="CDD" id="cd00200">
    <property type="entry name" value="WD40"/>
    <property type="match status" value="4"/>
</dbReference>
<dbReference type="PROSITE" id="PS50082">
    <property type="entry name" value="WD_REPEATS_2"/>
    <property type="match status" value="22"/>
</dbReference>
<dbReference type="InterPro" id="IPR015943">
    <property type="entry name" value="WD40/YVTN_repeat-like_dom_sf"/>
</dbReference>
<feature type="compositionally biased region" description="Basic and acidic residues" evidence="3">
    <location>
        <begin position="33"/>
        <end position="44"/>
    </location>
</feature>
<dbReference type="SUPFAM" id="SSF50978">
    <property type="entry name" value="WD40 repeat-like"/>
    <property type="match status" value="4"/>
</dbReference>
<evidence type="ECO:0000259" key="5">
    <source>
        <dbReference type="Pfam" id="PF24883"/>
    </source>
</evidence>
<dbReference type="InterPro" id="IPR041452">
    <property type="entry name" value="APAF1_C"/>
</dbReference>
<dbReference type="SUPFAM" id="SSF50998">
    <property type="entry name" value="Quinoprotein alcohol dehydrogenase-like"/>
    <property type="match status" value="1"/>
</dbReference>
<evidence type="ECO:0000313" key="6">
    <source>
        <dbReference type="EMBL" id="GIL89619.1"/>
    </source>
</evidence>
<proteinExistence type="predicted"/>
<dbReference type="InterPro" id="IPR001680">
    <property type="entry name" value="WD40_rpt"/>
</dbReference>
<evidence type="ECO:0000313" key="7">
    <source>
        <dbReference type="Proteomes" id="UP000747110"/>
    </source>
</evidence>
<comment type="caution">
    <text evidence="6">The sequence shown here is derived from an EMBL/GenBank/DDBJ whole genome shotgun (WGS) entry which is preliminary data.</text>
</comment>
<accession>A0A8J4FYP5</accession>
<feature type="domain" description="Nephrocystin 3-like N-terminal" evidence="5">
    <location>
        <begin position="480"/>
        <end position="672"/>
    </location>
</feature>
<dbReference type="PRINTS" id="PR00320">
    <property type="entry name" value="GPROTEINBRPT"/>
</dbReference>
<feature type="region of interest" description="Disordered" evidence="3">
    <location>
        <begin position="106"/>
        <end position="157"/>
    </location>
</feature>
<feature type="domain" description="APAF-1 helical" evidence="4">
    <location>
        <begin position="1097"/>
        <end position="1211"/>
    </location>
</feature>
<dbReference type="PROSITE" id="PS00678">
    <property type="entry name" value="WD_REPEATS_1"/>
    <property type="match status" value="5"/>
</dbReference>
<dbReference type="Proteomes" id="UP000747110">
    <property type="component" value="Unassembled WGS sequence"/>
</dbReference>
<dbReference type="InterPro" id="IPR056884">
    <property type="entry name" value="NPHP3-like_N"/>
</dbReference>
<feature type="compositionally biased region" description="Low complexity" evidence="3">
    <location>
        <begin position="106"/>
        <end position="127"/>
    </location>
</feature>
<dbReference type="PANTHER" id="PTHR19848:SF8">
    <property type="entry name" value="F-BOX AND WD REPEAT DOMAIN CONTAINING 7"/>
    <property type="match status" value="1"/>
</dbReference>
<dbReference type="PANTHER" id="PTHR19848">
    <property type="entry name" value="WD40 REPEAT PROTEIN"/>
    <property type="match status" value="1"/>
</dbReference>